<dbReference type="EMBL" id="AAGTAG010000003">
    <property type="protein sequence ID" value="EBR6700903.1"/>
    <property type="molecule type" value="Genomic_DNA"/>
</dbReference>
<protein>
    <submittedName>
        <fullName evidence="2">2OG-Fe dioxygenase family protein</fullName>
    </submittedName>
</protein>
<dbReference type="NCBIfam" id="NF042428">
    <property type="entry name" value="Il_dioxgen_HilB"/>
    <property type="match status" value="1"/>
</dbReference>
<accession>A0A609CEN3</accession>
<name>A0A609CEN3_SALER</name>
<dbReference type="Gene3D" id="2.60.120.620">
    <property type="entry name" value="q2cbj1_9rhob like domain"/>
    <property type="match status" value="1"/>
</dbReference>
<proteinExistence type="predicted"/>
<evidence type="ECO:0000313" key="2">
    <source>
        <dbReference type="EMBL" id="ECV3047437.1"/>
    </source>
</evidence>
<dbReference type="InterPro" id="IPR018724">
    <property type="entry name" value="2OG-Fe_dioxygenase"/>
</dbReference>
<dbReference type="EMBL" id="AAKTGI010000003">
    <property type="protein sequence ID" value="ECV3047437.1"/>
    <property type="molecule type" value="Genomic_DNA"/>
</dbReference>
<gene>
    <name evidence="1" type="ORF">BVG37_08035</name>
    <name evidence="2" type="ORF">F2344_09585</name>
</gene>
<reference evidence="2" key="1">
    <citation type="submission" date="2019-09" db="EMBL/GenBank/DDBJ databases">
        <authorList>
            <consortium name="PulseNet: The National Subtyping Network for Foodborne Disease Surveillance"/>
            <person name="Tarr C.L."/>
            <person name="Trees E."/>
            <person name="Katz L.S."/>
            <person name="Carleton-Romer H.A."/>
            <person name="Stroika S."/>
            <person name="Kucerova Z."/>
            <person name="Roache K.F."/>
            <person name="Sabol A.L."/>
            <person name="Besser J."/>
            <person name="Gerner-Smidt P."/>
        </authorList>
    </citation>
    <scope>NUCLEOTIDE SEQUENCE</scope>
    <source>
        <strain evidence="1">PNUSAS006471</strain>
        <strain evidence="2">PNUSAS098709</strain>
    </source>
</reference>
<keyword evidence="2" id="KW-0223">Dioxygenase</keyword>
<dbReference type="InterPro" id="IPR054987">
    <property type="entry name" value="Il_dioxgen_HilB"/>
</dbReference>
<organism evidence="2">
    <name type="scientific">Salmonella enterica</name>
    <name type="common">Salmonella choleraesuis</name>
    <dbReference type="NCBI Taxonomy" id="28901"/>
    <lineage>
        <taxon>Bacteria</taxon>
        <taxon>Pseudomonadati</taxon>
        <taxon>Pseudomonadota</taxon>
        <taxon>Gammaproteobacteria</taxon>
        <taxon>Enterobacterales</taxon>
        <taxon>Enterobacteriaceae</taxon>
        <taxon>Salmonella</taxon>
    </lineage>
</organism>
<keyword evidence="2" id="KW-0560">Oxidoreductase</keyword>
<dbReference type="GO" id="GO:0051213">
    <property type="term" value="F:dioxygenase activity"/>
    <property type="evidence" value="ECO:0007669"/>
    <property type="project" value="UniProtKB-KW"/>
</dbReference>
<evidence type="ECO:0000313" key="1">
    <source>
        <dbReference type="EMBL" id="EBR6700903.1"/>
    </source>
</evidence>
<dbReference type="AlphaFoldDB" id="A0A609CEN3"/>
<comment type="caution">
    <text evidence="2">The sequence shown here is derived from an EMBL/GenBank/DDBJ whole genome shotgun (WGS) entry which is preliminary data.</text>
</comment>
<dbReference type="Pfam" id="PF10014">
    <property type="entry name" value="2OG-Fe_Oxy_2"/>
    <property type="match status" value="1"/>
</dbReference>
<sequence length="248" mass="28147">MMEYAQHLSEKGYVFIPGEYYISLGNKTINNKTEYDEDLAVFKRGFEYLVLDPYSPGNRWRGYAQCRREITGELLFGKFVPYRQTKAYNPDTGGIVRDYPLLPESITGNSLLRTLLMDDMHQVQAYGQLGSLDNLTIGIHLFRYQAAIDAPAFSSPVWLHKDDEDIVFIHLINATPNMLGGDNLIASNVNCIERVLQLEHPFDTLVVNHDKYHAVTPVGVRENSGVALRDIVLITFQRNSEEVFVCPA</sequence>